<dbReference type="AlphaFoldDB" id="A0A518DWL7"/>
<protein>
    <recommendedName>
        <fullName evidence="3">DNA polymerase III subunit beta</fullName>
    </recommendedName>
</protein>
<organism evidence="1 2">
    <name type="scientific">Lignipirellula cremea</name>
    <dbReference type="NCBI Taxonomy" id="2528010"/>
    <lineage>
        <taxon>Bacteria</taxon>
        <taxon>Pseudomonadati</taxon>
        <taxon>Planctomycetota</taxon>
        <taxon>Planctomycetia</taxon>
        <taxon>Pirellulales</taxon>
        <taxon>Pirellulaceae</taxon>
        <taxon>Lignipirellula</taxon>
    </lineage>
</organism>
<dbReference type="Proteomes" id="UP000317648">
    <property type="component" value="Chromosome"/>
</dbReference>
<proteinExistence type="predicted"/>
<evidence type="ECO:0000313" key="1">
    <source>
        <dbReference type="EMBL" id="QDU96235.1"/>
    </source>
</evidence>
<name>A0A518DWL7_9BACT</name>
<evidence type="ECO:0008006" key="3">
    <source>
        <dbReference type="Google" id="ProtNLM"/>
    </source>
</evidence>
<keyword evidence="2" id="KW-1185">Reference proteome</keyword>
<reference evidence="1 2" key="1">
    <citation type="submission" date="2019-02" db="EMBL/GenBank/DDBJ databases">
        <title>Deep-cultivation of Planctomycetes and their phenomic and genomic characterization uncovers novel biology.</title>
        <authorList>
            <person name="Wiegand S."/>
            <person name="Jogler M."/>
            <person name="Boedeker C."/>
            <person name="Pinto D."/>
            <person name="Vollmers J."/>
            <person name="Rivas-Marin E."/>
            <person name="Kohn T."/>
            <person name="Peeters S.H."/>
            <person name="Heuer A."/>
            <person name="Rast P."/>
            <person name="Oberbeckmann S."/>
            <person name="Bunk B."/>
            <person name="Jeske O."/>
            <person name="Meyerdierks A."/>
            <person name="Storesund J.E."/>
            <person name="Kallscheuer N."/>
            <person name="Luecker S."/>
            <person name="Lage O.M."/>
            <person name="Pohl T."/>
            <person name="Merkel B.J."/>
            <person name="Hornburger P."/>
            <person name="Mueller R.-W."/>
            <person name="Bruemmer F."/>
            <person name="Labrenz M."/>
            <person name="Spormann A.M."/>
            <person name="Op den Camp H."/>
            <person name="Overmann J."/>
            <person name="Amann R."/>
            <person name="Jetten M.S.M."/>
            <person name="Mascher T."/>
            <person name="Medema M.H."/>
            <person name="Devos D.P."/>
            <person name="Kaster A.-K."/>
            <person name="Ovreas L."/>
            <person name="Rohde M."/>
            <person name="Galperin M.Y."/>
            <person name="Jogler C."/>
        </authorList>
    </citation>
    <scope>NUCLEOTIDE SEQUENCE [LARGE SCALE GENOMIC DNA]</scope>
    <source>
        <strain evidence="1 2">Pla85_3_4</strain>
    </source>
</reference>
<evidence type="ECO:0000313" key="2">
    <source>
        <dbReference type="Proteomes" id="UP000317648"/>
    </source>
</evidence>
<dbReference type="KEGG" id="lcre:Pla8534_40540"/>
<gene>
    <name evidence="1" type="ORF">Pla8534_40540</name>
</gene>
<dbReference type="EMBL" id="CP036433">
    <property type="protein sequence ID" value="QDU96235.1"/>
    <property type="molecule type" value="Genomic_DNA"/>
</dbReference>
<sequence>MITLSRKQIRVLRSVFRRALNITSRSTGPPVKFVADSKSLKIQAVGEHAAVEYCLAGDFVPQAFCVGLSMLADCEGGRAEPVQFRCKDDSVTAEWNDAGIPQVAQSARLDTTELPPLPERMESNQPPLLHALRDAVETTAAEGTRYALHHLRLRGDGQIAASDGRQLLVQSGFTFPWDGELLIPANRLLAGSDLSGGEAIEVGCTEDWVTLRAGAWTVWLKIEKEARFPQVDDLLPTANVAGSTLHWSDVDAAFLANAMQRLPSNDEFNRPVTVDLNGAVSVRAIGSNEAKPTEVVLTSSRRDGDAIRISTNREYLGRAARLGFRSVHLTGQESPAFCREPARTYLWAVLGKAGIIPSDPEATRIESPTSQHTTAIPQERNNAMITTKPEHAPKQVESHQTETVSVDSLIESAETVKASLRESSSQVSDLIAALKRHRRQSKTLQSALLSIRALQAIDA</sequence>
<accession>A0A518DWL7</accession>